<dbReference type="InterPro" id="IPR013424">
    <property type="entry name" value="Ice-binding_C"/>
</dbReference>
<dbReference type="Proteomes" id="UP001500657">
    <property type="component" value="Unassembled WGS sequence"/>
</dbReference>
<proteinExistence type="predicted"/>
<feature type="signal peptide" evidence="2">
    <location>
        <begin position="1"/>
        <end position="26"/>
    </location>
</feature>
<feature type="transmembrane region" description="Helical" evidence="1">
    <location>
        <begin position="181"/>
        <end position="199"/>
    </location>
</feature>
<dbReference type="RefSeq" id="WP_343880370.1">
    <property type="nucleotide sequence ID" value="NZ_BAAAFO010000001.1"/>
</dbReference>
<reference evidence="4" key="1">
    <citation type="journal article" date="2019" name="Int. J. Syst. Evol. Microbiol.">
        <title>The Global Catalogue of Microorganisms (GCM) 10K type strain sequencing project: providing services to taxonomists for standard genome sequencing and annotation.</title>
        <authorList>
            <consortium name="The Broad Institute Genomics Platform"/>
            <consortium name="The Broad Institute Genome Sequencing Center for Infectious Disease"/>
            <person name="Wu L."/>
            <person name="Ma J."/>
        </authorList>
    </citation>
    <scope>NUCLEOTIDE SEQUENCE [LARGE SCALE GENOMIC DNA]</scope>
    <source>
        <strain evidence="4">JCM 16242</strain>
    </source>
</reference>
<gene>
    <name evidence="3" type="ORF">GCM10009126_07850</name>
</gene>
<evidence type="ECO:0000256" key="2">
    <source>
        <dbReference type="SAM" id="SignalP"/>
    </source>
</evidence>
<evidence type="ECO:0000313" key="3">
    <source>
        <dbReference type="EMBL" id="GAA0244601.1"/>
    </source>
</evidence>
<dbReference type="NCBIfam" id="TIGR02595">
    <property type="entry name" value="PEP_CTERM"/>
    <property type="match status" value="1"/>
</dbReference>
<sequence>MNFFKKKAGTALVLLAGLLAGGSVTAAPITMDFEGLTALTKVNSYYDGGCTSGGILFRKCGGPDYGVMWDNATVGDDFAGLLVKNKATMTIADGFTGGLSFNFYNLNLLHNASVTVFSGENGQGNKLAQADLNPALPWDFLDLTFNGLAKSVVFGGTKGFVFGFDNVTLGLNAPTPVPEPAAIGVFGLGLLMMGAFVGLRRRYN</sequence>
<dbReference type="EMBL" id="BAAAFO010000001">
    <property type="protein sequence ID" value="GAA0244601.1"/>
    <property type="molecule type" value="Genomic_DNA"/>
</dbReference>
<protein>
    <recommendedName>
        <fullName evidence="5">PEP-CTERM protein-sorting domain-containing protein</fullName>
    </recommendedName>
</protein>
<feature type="chain" id="PRO_5045902278" description="PEP-CTERM protein-sorting domain-containing protein" evidence="2">
    <location>
        <begin position="27"/>
        <end position="204"/>
    </location>
</feature>
<accession>A0ABP3DW10</accession>
<keyword evidence="2" id="KW-0732">Signal</keyword>
<evidence type="ECO:0000256" key="1">
    <source>
        <dbReference type="SAM" id="Phobius"/>
    </source>
</evidence>
<keyword evidence="1" id="KW-0812">Transmembrane</keyword>
<name>A0ABP3DW10_9GAMM</name>
<keyword evidence="1" id="KW-1133">Transmembrane helix</keyword>
<keyword evidence="1" id="KW-0472">Membrane</keyword>
<evidence type="ECO:0000313" key="4">
    <source>
        <dbReference type="Proteomes" id="UP001500657"/>
    </source>
</evidence>
<keyword evidence="4" id="KW-1185">Reference proteome</keyword>
<evidence type="ECO:0008006" key="5">
    <source>
        <dbReference type="Google" id="ProtNLM"/>
    </source>
</evidence>
<organism evidence="3 4">
    <name type="scientific">Rhodanobacter caeni</name>
    <dbReference type="NCBI Taxonomy" id="657654"/>
    <lineage>
        <taxon>Bacteria</taxon>
        <taxon>Pseudomonadati</taxon>
        <taxon>Pseudomonadota</taxon>
        <taxon>Gammaproteobacteria</taxon>
        <taxon>Lysobacterales</taxon>
        <taxon>Rhodanobacteraceae</taxon>
        <taxon>Rhodanobacter</taxon>
    </lineage>
</organism>
<comment type="caution">
    <text evidence="3">The sequence shown here is derived from an EMBL/GenBank/DDBJ whole genome shotgun (WGS) entry which is preliminary data.</text>
</comment>